<reference evidence="4" key="1">
    <citation type="journal article" date="2013" name="Nat. Biotechnol.">
        <title>Draft genome sequence of chickpea (Cicer arietinum) provides a resource for trait improvement.</title>
        <authorList>
            <person name="Varshney R.K."/>
            <person name="Song C."/>
            <person name="Saxena R.K."/>
            <person name="Azam S."/>
            <person name="Yu S."/>
            <person name="Sharpe A.G."/>
            <person name="Cannon S."/>
            <person name="Baek J."/>
            <person name="Rosen B.D."/>
            <person name="Tar'an B."/>
            <person name="Millan T."/>
            <person name="Zhang X."/>
            <person name="Ramsay L.D."/>
            <person name="Iwata A."/>
            <person name="Wang Y."/>
            <person name="Nelson W."/>
            <person name="Farmer A.D."/>
            <person name="Gaur P.M."/>
            <person name="Soderlund C."/>
            <person name="Penmetsa R.V."/>
            <person name="Xu C."/>
            <person name="Bharti A.K."/>
            <person name="He W."/>
            <person name="Winter P."/>
            <person name="Zhao S."/>
            <person name="Hane J.K."/>
            <person name="Carrasquilla-Garcia N."/>
            <person name="Condie J.A."/>
            <person name="Upadhyaya H.D."/>
            <person name="Luo M.C."/>
            <person name="Thudi M."/>
            <person name="Gowda C.L."/>
            <person name="Singh N.P."/>
            <person name="Lichtenzveig J."/>
            <person name="Gali K.K."/>
            <person name="Rubio J."/>
            <person name="Nadarajan N."/>
            <person name="Dolezel J."/>
            <person name="Bansal K.C."/>
            <person name="Xu X."/>
            <person name="Edwards D."/>
            <person name="Zhang G."/>
            <person name="Kahl G."/>
            <person name="Gil J."/>
            <person name="Singh K.B."/>
            <person name="Datta S.K."/>
            <person name="Jackson S.A."/>
            <person name="Wang J."/>
            <person name="Cook D.R."/>
        </authorList>
    </citation>
    <scope>NUCLEOTIDE SEQUENCE [LARGE SCALE GENOMIC DNA]</scope>
    <source>
        <strain evidence="4">cv. CDC Frontier</strain>
    </source>
</reference>
<gene>
    <name evidence="5" type="primary">LOC101493266</name>
</gene>
<dbReference type="STRING" id="3827.A0A1S2XJV6"/>
<feature type="domain" description="Gfo/Idh/MocA-like oxidoreductase N-terminal" evidence="2">
    <location>
        <begin position="10"/>
        <end position="129"/>
    </location>
</feature>
<dbReference type="KEGG" id="cam:101493266"/>
<dbReference type="InterPro" id="IPR000683">
    <property type="entry name" value="Gfo/Idh/MocA-like_OxRdtase_N"/>
</dbReference>
<proteinExistence type="inferred from homology"/>
<name>A0A1S2XJV6_CICAR</name>
<organism evidence="4 5">
    <name type="scientific">Cicer arietinum</name>
    <name type="common">Chickpea</name>
    <name type="synonym">Garbanzo</name>
    <dbReference type="NCBI Taxonomy" id="3827"/>
    <lineage>
        <taxon>Eukaryota</taxon>
        <taxon>Viridiplantae</taxon>
        <taxon>Streptophyta</taxon>
        <taxon>Embryophyta</taxon>
        <taxon>Tracheophyta</taxon>
        <taxon>Spermatophyta</taxon>
        <taxon>Magnoliopsida</taxon>
        <taxon>eudicotyledons</taxon>
        <taxon>Gunneridae</taxon>
        <taxon>Pentapetalae</taxon>
        <taxon>rosids</taxon>
        <taxon>fabids</taxon>
        <taxon>Fabales</taxon>
        <taxon>Fabaceae</taxon>
        <taxon>Papilionoideae</taxon>
        <taxon>50 kb inversion clade</taxon>
        <taxon>NPAAA clade</taxon>
        <taxon>Hologalegina</taxon>
        <taxon>IRL clade</taxon>
        <taxon>Cicereae</taxon>
        <taxon>Cicer</taxon>
    </lineage>
</organism>
<evidence type="ECO:0000259" key="2">
    <source>
        <dbReference type="Pfam" id="PF01408"/>
    </source>
</evidence>
<evidence type="ECO:0000256" key="1">
    <source>
        <dbReference type="ARBA" id="ARBA00010928"/>
    </source>
</evidence>
<dbReference type="SUPFAM" id="SSF55347">
    <property type="entry name" value="Glyceraldehyde-3-phosphate dehydrogenase-like, C-terminal domain"/>
    <property type="match status" value="1"/>
</dbReference>
<dbReference type="PANTHER" id="PTHR46368:SF19">
    <property type="entry name" value="GFO_IDH_MOCA-LIKE OXIDOREDUCTASE N-TERMINAL DOMAIN-CONTAINING PROTEIN"/>
    <property type="match status" value="1"/>
</dbReference>
<feature type="domain" description="GFO/IDH/MocA-like oxidoreductase" evidence="3">
    <location>
        <begin position="152"/>
        <end position="264"/>
    </location>
</feature>
<dbReference type="InterPro" id="IPR055170">
    <property type="entry name" value="GFO_IDH_MocA-like_dom"/>
</dbReference>
<dbReference type="GO" id="GO:0000166">
    <property type="term" value="F:nucleotide binding"/>
    <property type="evidence" value="ECO:0007669"/>
    <property type="project" value="InterPro"/>
</dbReference>
<dbReference type="InterPro" id="IPR036291">
    <property type="entry name" value="NAD(P)-bd_dom_sf"/>
</dbReference>
<dbReference type="AlphaFoldDB" id="A0A1S2XJV6"/>
<reference evidence="5" key="2">
    <citation type="submission" date="2025-08" db="UniProtKB">
        <authorList>
            <consortium name="RefSeq"/>
        </authorList>
    </citation>
    <scope>IDENTIFICATION</scope>
    <source>
        <tissue evidence="5">Etiolated seedlings</tissue>
    </source>
</reference>
<accession>A0A1S2XJV6</accession>
<dbReference type="Gene3D" id="3.30.360.10">
    <property type="entry name" value="Dihydrodipicolinate Reductase, domain 2"/>
    <property type="match status" value="1"/>
</dbReference>
<dbReference type="eggNOG" id="KOG2741">
    <property type="taxonomic scope" value="Eukaryota"/>
</dbReference>
<dbReference type="Proteomes" id="UP000087171">
    <property type="component" value="Chromosome Ca2"/>
</dbReference>
<keyword evidence="4" id="KW-1185">Reference proteome</keyword>
<protein>
    <submittedName>
        <fullName evidence="5">Uncharacterized oxidoreductase At4g09670-like</fullName>
    </submittedName>
</protein>
<dbReference type="RefSeq" id="XP_004489742.1">
    <property type="nucleotide sequence ID" value="XM_004489685.3"/>
</dbReference>
<comment type="similarity">
    <text evidence="1">Belongs to the Gfo/Idh/MocA family.</text>
</comment>
<dbReference type="Gene3D" id="3.40.50.720">
    <property type="entry name" value="NAD(P)-binding Rossmann-like Domain"/>
    <property type="match status" value="1"/>
</dbReference>
<dbReference type="PaxDb" id="3827-XP_004489742.1"/>
<dbReference type="OrthoDB" id="2129491at2759"/>
<dbReference type="GeneID" id="101493266"/>
<dbReference type="Pfam" id="PF22725">
    <property type="entry name" value="GFO_IDH_MocA_C3"/>
    <property type="match status" value="1"/>
</dbReference>
<evidence type="ECO:0000313" key="5">
    <source>
        <dbReference type="RefSeq" id="XP_004489742.1"/>
    </source>
</evidence>
<evidence type="ECO:0000313" key="4">
    <source>
        <dbReference type="Proteomes" id="UP000087171"/>
    </source>
</evidence>
<dbReference type="SUPFAM" id="SSF51735">
    <property type="entry name" value="NAD(P)-binding Rossmann-fold domains"/>
    <property type="match status" value="1"/>
</dbReference>
<dbReference type="PANTHER" id="PTHR46368">
    <property type="match status" value="1"/>
</dbReference>
<sequence>MANEETKPTIRFGILGCAEIAKKVSRAINLSPNATIYAIGSRSLEKAKTFAACNGFPTVAKVYGSYDEVLDDPDVDALYVPLPTSLHLRWAILAAQKKKHLLLEKPVALNVGELDKILEACESNGLQYMDATMWMHHPRTNKMFQFMSDPNLFGRLQSVHATFSYGVNQHFLENDIRVKPDLDALGTLGDTGWYCVRAILWAANYELPKTAKALRKPTFNEKGVILSCEASLLWEDDRVATFYCSFLSDMSMDITVMGTKGSLRVHDYVIPNEEKEAFFHTNSNSYFGELSTGWAPKPNECIVKTDIPQEALMVKEFANLVGGIKFGDSKPENKWSIISRKTQVVIDAVKASIDNGLQPVHILY</sequence>
<evidence type="ECO:0000259" key="3">
    <source>
        <dbReference type="Pfam" id="PF22725"/>
    </source>
</evidence>
<dbReference type="Pfam" id="PF01408">
    <property type="entry name" value="GFO_IDH_MocA"/>
    <property type="match status" value="1"/>
</dbReference>